<dbReference type="AlphaFoldDB" id="A0A1F4ZW57"/>
<reference evidence="1 2" key="1">
    <citation type="journal article" date="2016" name="Nat. Commun.">
        <title>Thousands of microbial genomes shed light on interconnected biogeochemical processes in an aquifer system.</title>
        <authorList>
            <person name="Anantharaman K."/>
            <person name="Brown C.T."/>
            <person name="Hug L.A."/>
            <person name="Sharon I."/>
            <person name="Castelle C.J."/>
            <person name="Probst A.J."/>
            <person name="Thomas B.C."/>
            <person name="Singh A."/>
            <person name="Wilkins M.J."/>
            <person name="Karaoz U."/>
            <person name="Brodie E.L."/>
            <person name="Williams K.H."/>
            <person name="Hubbard S.S."/>
            <person name="Banfield J.F."/>
        </authorList>
    </citation>
    <scope>NUCLEOTIDE SEQUENCE [LARGE SCALE GENOMIC DNA]</scope>
</reference>
<sequence>MATKKENGITDSERIGALMGNAIESMIFPISLLKLRDAHLESIYKSVIKTQRETMAEYYFDSYARAGRIRDIRFDDPGEEEIIKNPNPQPNTVDLYWSKQTKWAKAVISGGLVAALDRGDDYNEALTTLVLNLYTEKFKKGLNKIRARQDHVNW</sequence>
<proteinExistence type="predicted"/>
<gene>
    <name evidence="1" type="ORF">A2397_00240</name>
</gene>
<evidence type="ECO:0000313" key="2">
    <source>
        <dbReference type="Proteomes" id="UP000176424"/>
    </source>
</evidence>
<name>A0A1F4ZW57_9BACT</name>
<dbReference type="STRING" id="1797263.A2397_00240"/>
<protein>
    <submittedName>
        <fullName evidence="1">Uncharacterized protein</fullName>
    </submittedName>
</protein>
<organism evidence="1 2">
    <name type="scientific">Candidatus Amesbacteria bacterium RIFOXYB1_FULL_44_23</name>
    <dbReference type="NCBI Taxonomy" id="1797263"/>
    <lineage>
        <taxon>Bacteria</taxon>
        <taxon>Candidatus Amesiibacteriota</taxon>
    </lineage>
</organism>
<dbReference type="Proteomes" id="UP000176424">
    <property type="component" value="Unassembled WGS sequence"/>
</dbReference>
<accession>A0A1F4ZW57</accession>
<dbReference type="EMBL" id="MEXR01000001">
    <property type="protein sequence ID" value="OGD10683.1"/>
    <property type="molecule type" value="Genomic_DNA"/>
</dbReference>
<comment type="caution">
    <text evidence="1">The sequence shown here is derived from an EMBL/GenBank/DDBJ whole genome shotgun (WGS) entry which is preliminary data.</text>
</comment>
<evidence type="ECO:0000313" key="1">
    <source>
        <dbReference type="EMBL" id="OGD10683.1"/>
    </source>
</evidence>